<dbReference type="OrthoDB" id="9807329at2"/>
<accession>A0A5M4FC80</accession>
<dbReference type="InterPro" id="IPR040921">
    <property type="entry name" value="Peptidase_S66C"/>
</dbReference>
<organism evidence="9 10">
    <name type="scientific">Aeromicrobium ginsengisoli</name>
    <dbReference type="NCBI Taxonomy" id="363867"/>
    <lineage>
        <taxon>Bacteria</taxon>
        <taxon>Bacillati</taxon>
        <taxon>Actinomycetota</taxon>
        <taxon>Actinomycetes</taxon>
        <taxon>Propionibacteriales</taxon>
        <taxon>Nocardioidaceae</taxon>
        <taxon>Aeromicrobium</taxon>
    </lineage>
</organism>
<gene>
    <name evidence="9" type="ORF">ESP70_017190</name>
</gene>
<dbReference type="Pfam" id="PF02016">
    <property type="entry name" value="Peptidase_S66"/>
    <property type="match status" value="1"/>
</dbReference>
<dbReference type="EMBL" id="SDPQ02000003">
    <property type="protein sequence ID" value="KAA1395867.1"/>
    <property type="molecule type" value="Genomic_DNA"/>
</dbReference>
<evidence type="ECO:0000313" key="10">
    <source>
        <dbReference type="Proteomes" id="UP000380867"/>
    </source>
</evidence>
<feature type="domain" description="LD-carboxypeptidase N-terminal" evidence="7">
    <location>
        <begin position="9"/>
        <end position="127"/>
    </location>
</feature>
<dbReference type="GO" id="GO:0006508">
    <property type="term" value="P:proteolysis"/>
    <property type="evidence" value="ECO:0007669"/>
    <property type="project" value="UniProtKB-KW"/>
</dbReference>
<evidence type="ECO:0000256" key="5">
    <source>
        <dbReference type="ARBA" id="ARBA00022825"/>
    </source>
</evidence>
<dbReference type="InterPro" id="IPR003507">
    <property type="entry name" value="S66_fam"/>
</dbReference>
<evidence type="ECO:0000256" key="3">
    <source>
        <dbReference type="ARBA" id="ARBA00022670"/>
    </source>
</evidence>
<dbReference type="RefSeq" id="WP_149690516.1">
    <property type="nucleotide sequence ID" value="NZ_SDPQ02000003.1"/>
</dbReference>
<dbReference type="InterPro" id="IPR029062">
    <property type="entry name" value="Class_I_gatase-like"/>
</dbReference>
<keyword evidence="4" id="KW-0378">Hydrolase</keyword>
<evidence type="ECO:0000256" key="1">
    <source>
        <dbReference type="ARBA" id="ARBA00010233"/>
    </source>
</evidence>
<comment type="caution">
    <text evidence="9">The sequence shown here is derived from an EMBL/GenBank/DDBJ whole genome shotgun (WGS) entry which is preliminary data.</text>
</comment>
<comment type="similarity">
    <text evidence="1">Belongs to the peptidase S66 family.</text>
</comment>
<evidence type="ECO:0000313" key="9">
    <source>
        <dbReference type="EMBL" id="KAA1395867.1"/>
    </source>
</evidence>
<dbReference type="Gene3D" id="3.50.30.60">
    <property type="entry name" value="LD-carboxypeptidase A C-terminal domain-like"/>
    <property type="match status" value="1"/>
</dbReference>
<dbReference type="PANTHER" id="PTHR30237">
    <property type="entry name" value="MURAMOYLTETRAPEPTIDE CARBOXYPEPTIDASE"/>
    <property type="match status" value="1"/>
</dbReference>
<dbReference type="SUPFAM" id="SSF52317">
    <property type="entry name" value="Class I glutamine amidotransferase-like"/>
    <property type="match status" value="1"/>
</dbReference>
<evidence type="ECO:0000259" key="8">
    <source>
        <dbReference type="Pfam" id="PF17676"/>
    </source>
</evidence>
<dbReference type="GO" id="GO:0004180">
    <property type="term" value="F:carboxypeptidase activity"/>
    <property type="evidence" value="ECO:0007669"/>
    <property type="project" value="UniProtKB-KW"/>
</dbReference>
<dbReference type="Proteomes" id="UP000380867">
    <property type="component" value="Unassembled WGS sequence"/>
</dbReference>
<dbReference type="GO" id="GO:0008236">
    <property type="term" value="F:serine-type peptidase activity"/>
    <property type="evidence" value="ECO:0007669"/>
    <property type="project" value="UniProtKB-KW"/>
</dbReference>
<evidence type="ECO:0000259" key="7">
    <source>
        <dbReference type="Pfam" id="PF02016"/>
    </source>
</evidence>
<sequence>MRIQPGDRVALVAPAGPAPGEHLAVAVGMVESWGLRPVTYPSATAAHTRAHYLSGDDRVRADDVQQAWCDPDIAGIFCIRGGYGAVRILDLLDRDAMAAAEPKPLYGSSDVTALHEWMREQLGVPTWFTPMLSIPSLVTDQVSLDALRTAVLDPDSVRAWTSDHAVTLVEGRAEGRLIGGNLSLLSMTTGARGRPRLDNTGCIALLEDFTESTYRIDGYLHTLLRSGWFDGVTGVALGSWARCSPVDEIHALCVELLGPLGIPVVGELGFGHGPGAQSIPLGVPGVLLAGDSPALQLVPRDPTSHSLTSSGRLSP</sequence>
<proteinExistence type="inferred from homology"/>
<evidence type="ECO:0000256" key="6">
    <source>
        <dbReference type="PIRSR" id="PIRSR028757-1"/>
    </source>
</evidence>
<dbReference type="Gene3D" id="3.40.50.10740">
    <property type="entry name" value="Class I glutamine amidotransferase-like"/>
    <property type="match status" value="1"/>
</dbReference>
<feature type="active site" description="Charge relay system" evidence="6">
    <location>
        <position position="207"/>
    </location>
</feature>
<dbReference type="PIRSF" id="PIRSF028757">
    <property type="entry name" value="LD-carboxypeptidase"/>
    <property type="match status" value="1"/>
</dbReference>
<feature type="active site" description="Nucleophile" evidence="6">
    <location>
        <position position="109"/>
    </location>
</feature>
<keyword evidence="3" id="KW-0645">Protease</keyword>
<feature type="active site" description="Charge relay system" evidence="6">
    <location>
        <position position="272"/>
    </location>
</feature>
<feature type="domain" description="LD-carboxypeptidase C-terminal" evidence="8">
    <location>
        <begin position="174"/>
        <end position="284"/>
    </location>
</feature>
<dbReference type="Pfam" id="PF17676">
    <property type="entry name" value="Peptidase_S66C"/>
    <property type="match status" value="1"/>
</dbReference>
<keyword evidence="10" id="KW-1185">Reference proteome</keyword>
<dbReference type="InterPro" id="IPR027461">
    <property type="entry name" value="Carboxypeptidase_A_C_sf"/>
</dbReference>
<reference evidence="9" key="1">
    <citation type="submission" date="2019-09" db="EMBL/GenBank/DDBJ databases">
        <authorList>
            <person name="Li J."/>
        </authorList>
    </citation>
    <scope>NUCLEOTIDE SEQUENCE [LARGE SCALE GENOMIC DNA]</scope>
    <source>
        <strain evidence="9">JCM 14732</strain>
    </source>
</reference>
<dbReference type="InterPro" id="IPR027478">
    <property type="entry name" value="LdcA_N"/>
</dbReference>
<keyword evidence="2" id="KW-0121">Carboxypeptidase</keyword>
<dbReference type="PANTHER" id="PTHR30237:SF2">
    <property type="entry name" value="MUREIN TETRAPEPTIDE CARBOXYPEPTIDASE"/>
    <property type="match status" value="1"/>
</dbReference>
<dbReference type="AlphaFoldDB" id="A0A5M4FC80"/>
<protein>
    <submittedName>
        <fullName evidence="9">LD-carboxypeptidase</fullName>
    </submittedName>
</protein>
<name>A0A5M4FC80_9ACTN</name>
<evidence type="ECO:0000256" key="4">
    <source>
        <dbReference type="ARBA" id="ARBA00022801"/>
    </source>
</evidence>
<evidence type="ECO:0000256" key="2">
    <source>
        <dbReference type="ARBA" id="ARBA00022645"/>
    </source>
</evidence>
<dbReference type="InterPro" id="IPR040449">
    <property type="entry name" value="Peptidase_S66_N"/>
</dbReference>
<dbReference type="SUPFAM" id="SSF141986">
    <property type="entry name" value="LD-carboxypeptidase A C-terminal domain-like"/>
    <property type="match status" value="1"/>
</dbReference>
<keyword evidence="5" id="KW-0720">Serine protease</keyword>
<dbReference type="CDD" id="cd07025">
    <property type="entry name" value="Peptidase_S66"/>
    <property type="match status" value="1"/>
</dbReference>